<dbReference type="Gramene" id="C.cajan_37672.t">
    <property type="protein sequence ID" value="C.cajan_37672.t"/>
    <property type="gene ID" value="C.cajan_37672"/>
</dbReference>
<dbReference type="Proteomes" id="UP000075243">
    <property type="component" value="Unassembled WGS sequence"/>
</dbReference>
<protein>
    <submittedName>
        <fullName evidence="1">Uncharacterized protein</fullName>
    </submittedName>
</protein>
<evidence type="ECO:0000313" key="1">
    <source>
        <dbReference type="EMBL" id="KYP41100.1"/>
    </source>
</evidence>
<sequence>MATKFCYGVKIDLSKTERFLSQHVLKSLKDSIKTLKSCDSLMLMAKMLKITQNVHLFCGF</sequence>
<accession>A0A151REQ6</accession>
<dbReference type="EMBL" id="KQ483795">
    <property type="protein sequence ID" value="KYP41100.1"/>
    <property type="molecule type" value="Genomic_DNA"/>
</dbReference>
<gene>
    <name evidence="1" type="ORF">KK1_037550</name>
</gene>
<name>A0A151REQ6_CAJCA</name>
<keyword evidence="2" id="KW-1185">Reference proteome</keyword>
<proteinExistence type="predicted"/>
<dbReference type="AlphaFoldDB" id="A0A151REQ6"/>
<reference evidence="1" key="1">
    <citation type="journal article" date="2012" name="Nat. Biotechnol.">
        <title>Draft genome sequence of pigeonpea (Cajanus cajan), an orphan legume crop of resource-poor farmers.</title>
        <authorList>
            <person name="Varshney R.K."/>
            <person name="Chen W."/>
            <person name="Li Y."/>
            <person name="Bharti A.K."/>
            <person name="Saxena R.K."/>
            <person name="Schlueter J.A."/>
            <person name="Donoghue M.T."/>
            <person name="Azam S."/>
            <person name="Fan G."/>
            <person name="Whaley A.M."/>
            <person name="Farmer A.D."/>
            <person name="Sheridan J."/>
            <person name="Iwata A."/>
            <person name="Tuteja R."/>
            <person name="Penmetsa R.V."/>
            <person name="Wu W."/>
            <person name="Upadhyaya H.D."/>
            <person name="Yang S.P."/>
            <person name="Shah T."/>
            <person name="Saxena K.B."/>
            <person name="Michael T."/>
            <person name="McCombie W.R."/>
            <person name="Yang B."/>
            <person name="Zhang G."/>
            <person name="Yang H."/>
            <person name="Wang J."/>
            <person name="Spillane C."/>
            <person name="Cook D.R."/>
            <person name="May G.D."/>
            <person name="Xu X."/>
            <person name="Jackson S.A."/>
        </authorList>
    </citation>
    <scope>NUCLEOTIDE SEQUENCE [LARGE SCALE GENOMIC DNA]</scope>
</reference>
<organism evidence="1 2">
    <name type="scientific">Cajanus cajan</name>
    <name type="common">Pigeon pea</name>
    <name type="synonym">Cajanus indicus</name>
    <dbReference type="NCBI Taxonomy" id="3821"/>
    <lineage>
        <taxon>Eukaryota</taxon>
        <taxon>Viridiplantae</taxon>
        <taxon>Streptophyta</taxon>
        <taxon>Embryophyta</taxon>
        <taxon>Tracheophyta</taxon>
        <taxon>Spermatophyta</taxon>
        <taxon>Magnoliopsida</taxon>
        <taxon>eudicotyledons</taxon>
        <taxon>Gunneridae</taxon>
        <taxon>Pentapetalae</taxon>
        <taxon>rosids</taxon>
        <taxon>fabids</taxon>
        <taxon>Fabales</taxon>
        <taxon>Fabaceae</taxon>
        <taxon>Papilionoideae</taxon>
        <taxon>50 kb inversion clade</taxon>
        <taxon>NPAAA clade</taxon>
        <taxon>indigoferoid/millettioid clade</taxon>
        <taxon>Phaseoleae</taxon>
        <taxon>Cajanus</taxon>
    </lineage>
</organism>
<evidence type="ECO:0000313" key="2">
    <source>
        <dbReference type="Proteomes" id="UP000075243"/>
    </source>
</evidence>